<dbReference type="Pfam" id="PF05643">
    <property type="entry name" value="GNA1162-like"/>
    <property type="match status" value="1"/>
</dbReference>
<reference evidence="2 3" key="1">
    <citation type="submission" date="2020-11" db="EMBL/GenBank/DDBJ databases">
        <authorList>
            <person name="Peeters C."/>
        </authorList>
    </citation>
    <scope>NUCLEOTIDE SEQUENCE [LARGE SCALE GENOMIC DNA]</scope>
    <source>
        <strain evidence="2 3">LMG 7974</strain>
    </source>
</reference>
<dbReference type="RefSeq" id="WP_229931869.1">
    <property type="nucleotide sequence ID" value="NZ_CAJHOF010000001.1"/>
</dbReference>
<dbReference type="Proteomes" id="UP000789803">
    <property type="component" value="Unassembled WGS sequence"/>
</dbReference>
<dbReference type="PROSITE" id="PS51257">
    <property type="entry name" value="PROKAR_LIPOPROTEIN"/>
    <property type="match status" value="1"/>
</dbReference>
<keyword evidence="1" id="KW-0732">Signal</keyword>
<evidence type="ECO:0000313" key="3">
    <source>
        <dbReference type="Proteomes" id="UP000789803"/>
    </source>
</evidence>
<dbReference type="Gene3D" id="3.40.50.10610">
    <property type="entry name" value="ABC-type transport auxiliary lipoprotein component"/>
    <property type="match status" value="1"/>
</dbReference>
<proteinExistence type="predicted"/>
<organism evidence="2 3">
    <name type="scientific">Campylobacter majalis</name>
    <dbReference type="NCBI Taxonomy" id="2790656"/>
    <lineage>
        <taxon>Bacteria</taxon>
        <taxon>Pseudomonadati</taxon>
        <taxon>Campylobacterota</taxon>
        <taxon>Epsilonproteobacteria</taxon>
        <taxon>Campylobacterales</taxon>
        <taxon>Campylobacteraceae</taxon>
        <taxon>Campylobacter</taxon>
    </lineage>
</organism>
<gene>
    <name evidence="2" type="ORF">LMG7974_00041</name>
</gene>
<dbReference type="InterPro" id="IPR008517">
    <property type="entry name" value="GNA1162-like"/>
</dbReference>
<evidence type="ECO:0000313" key="2">
    <source>
        <dbReference type="EMBL" id="CAD7286701.1"/>
    </source>
</evidence>
<accession>A0ABN7K2B9</accession>
<dbReference type="EMBL" id="CAJHOF010000001">
    <property type="protein sequence ID" value="CAD7286701.1"/>
    <property type="molecule type" value="Genomic_DNA"/>
</dbReference>
<protein>
    <submittedName>
        <fullName evidence="2">Lipoprotein/NMB1162</fullName>
    </submittedName>
</protein>
<keyword evidence="3" id="KW-1185">Reference proteome</keyword>
<feature type="signal peptide" evidence="1">
    <location>
        <begin position="1"/>
        <end position="20"/>
    </location>
</feature>
<name>A0ABN7K2B9_9BACT</name>
<evidence type="ECO:0000256" key="1">
    <source>
        <dbReference type="SAM" id="SignalP"/>
    </source>
</evidence>
<keyword evidence="2" id="KW-0449">Lipoprotein</keyword>
<sequence length="222" mass="23749">MKRINIVFLAFVALFFSACATNQKMYDYSGMLSANPKSVLVLMPTNETTENLASAAVASSIVAPLSEAGYYVFPITLVNDLFKHNGISEPSEIANVSTAKLKEIFNADSALYINVSEYGTTYKLINSVTIVRVQAKLVDLSTSNVIWEGSGEAVQDSGSNNSGGLIGALVSAVISQIANTVSDASYDLSQVAGANLLMLDCNTCILRGPRSPAYRQDRQITK</sequence>
<comment type="caution">
    <text evidence="2">The sequence shown here is derived from an EMBL/GenBank/DDBJ whole genome shotgun (WGS) entry which is preliminary data.</text>
</comment>
<feature type="chain" id="PRO_5046928001" evidence="1">
    <location>
        <begin position="21"/>
        <end position="222"/>
    </location>
</feature>